<dbReference type="AlphaFoldDB" id="A0A1M6D701"/>
<keyword evidence="1" id="KW-0732">Signal</keyword>
<dbReference type="InParanoid" id="A0A1M6D701"/>
<accession>A0A1M6D701</accession>
<evidence type="ECO:0000256" key="1">
    <source>
        <dbReference type="SAM" id="SignalP"/>
    </source>
</evidence>
<dbReference type="STRING" id="1123071.SAMN02745181_0661"/>
<dbReference type="Proteomes" id="UP000184510">
    <property type="component" value="Unassembled WGS sequence"/>
</dbReference>
<dbReference type="PANTHER" id="PTHR30383">
    <property type="entry name" value="THIOESTERASE 1/PROTEASE 1/LYSOPHOSPHOLIPASE L1"/>
    <property type="match status" value="1"/>
</dbReference>
<gene>
    <name evidence="3" type="ORF">SAMN02745181_0661</name>
</gene>
<dbReference type="PANTHER" id="PTHR30383:SF5">
    <property type="entry name" value="SGNH HYDROLASE-TYPE ESTERASE DOMAIN-CONTAINING PROTEIN"/>
    <property type="match status" value="1"/>
</dbReference>
<dbReference type="Gene3D" id="2.60.120.260">
    <property type="entry name" value="Galactose-binding domain-like"/>
    <property type="match status" value="1"/>
</dbReference>
<dbReference type="SUPFAM" id="SSF52266">
    <property type="entry name" value="SGNH hydrolase"/>
    <property type="match status" value="1"/>
</dbReference>
<reference evidence="3 4" key="1">
    <citation type="submission" date="2016-11" db="EMBL/GenBank/DDBJ databases">
        <authorList>
            <person name="Jaros S."/>
            <person name="Januszkiewicz K."/>
            <person name="Wedrychowicz H."/>
        </authorList>
    </citation>
    <scope>NUCLEOTIDE SEQUENCE [LARGE SCALE GENOMIC DNA]</scope>
    <source>
        <strain evidence="3 4">DSM 18772</strain>
    </source>
</reference>
<evidence type="ECO:0000313" key="3">
    <source>
        <dbReference type="EMBL" id="SHI68992.1"/>
    </source>
</evidence>
<organism evidence="3 4">
    <name type="scientific">Rubritalea squalenifaciens DSM 18772</name>
    <dbReference type="NCBI Taxonomy" id="1123071"/>
    <lineage>
        <taxon>Bacteria</taxon>
        <taxon>Pseudomonadati</taxon>
        <taxon>Verrucomicrobiota</taxon>
        <taxon>Verrucomicrobiia</taxon>
        <taxon>Verrucomicrobiales</taxon>
        <taxon>Rubritaleaceae</taxon>
        <taxon>Rubritalea</taxon>
    </lineage>
</organism>
<evidence type="ECO:0000313" key="4">
    <source>
        <dbReference type="Proteomes" id="UP000184510"/>
    </source>
</evidence>
<proteinExistence type="predicted"/>
<dbReference type="InterPro" id="IPR036514">
    <property type="entry name" value="SGNH_hydro_sf"/>
</dbReference>
<dbReference type="Pfam" id="PF13472">
    <property type="entry name" value="Lipase_GDSL_2"/>
    <property type="match status" value="1"/>
</dbReference>
<feature type="domain" description="SGNH hydrolase-type esterase" evidence="2">
    <location>
        <begin position="167"/>
        <end position="333"/>
    </location>
</feature>
<dbReference type="EMBL" id="FQYR01000002">
    <property type="protein sequence ID" value="SHI68992.1"/>
    <property type="molecule type" value="Genomic_DNA"/>
</dbReference>
<feature type="chain" id="PRO_5012770805" evidence="1">
    <location>
        <begin position="20"/>
        <end position="353"/>
    </location>
</feature>
<dbReference type="RefSeq" id="WP_143158053.1">
    <property type="nucleotide sequence ID" value="NZ_FQYR01000002.1"/>
</dbReference>
<dbReference type="InterPro" id="IPR013830">
    <property type="entry name" value="SGNH_hydro"/>
</dbReference>
<dbReference type="GO" id="GO:0004622">
    <property type="term" value="F:phosphatidylcholine lysophospholipase activity"/>
    <property type="evidence" value="ECO:0007669"/>
    <property type="project" value="TreeGrafter"/>
</dbReference>
<feature type="signal peptide" evidence="1">
    <location>
        <begin position="1"/>
        <end position="19"/>
    </location>
</feature>
<name>A0A1M6D701_9BACT</name>
<keyword evidence="4" id="KW-1185">Reference proteome</keyword>
<evidence type="ECO:0000259" key="2">
    <source>
        <dbReference type="Pfam" id="PF13472"/>
    </source>
</evidence>
<protein>
    <submittedName>
        <fullName evidence="3">Lysophospholipase L1</fullName>
    </submittedName>
</protein>
<dbReference type="OrthoDB" id="5624617at2"/>
<dbReference type="InterPro" id="IPR051532">
    <property type="entry name" value="Ester_Hydrolysis_Enzymes"/>
</dbReference>
<sequence>MIRHLSIILSACLLQAAFAEQIAPDDSRISYRGVLYPQVSTTQAEFLRFPPELLKEASPATHGFNPAKARFTAGASIHFQAKAPEITLQFEQEKFCKVSVFQNGTFDSIYPLKKDGSLTIKSKSPGQAVDFSIILPNFRNPLFKGITLQDGSLIKALPDSRPETYVAIGDSITHGQGQDFAYQTWGGQVADKLGMNFYNLAVGGSNANAHLAKPTLELDHIELITILWGYNDWVHKGKSPEKFADDLTSAIKVIRSKHKGTPIVVLGMLNTLTETSKRTGEQYKADQFRKAAQALVNQLKSTGDQHIHFVDCLYMIDEKTDLRDKVHLSEKGATKLASKITPILKDILSQSKK</sequence>
<dbReference type="Gene3D" id="3.40.50.1110">
    <property type="entry name" value="SGNH hydrolase"/>
    <property type="match status" value="1"/>
</dbReference>
<dbReference type="CDD" id="cd00229">
    <property type="entry name" value="SGNH_hydrolase"/>
    <property type="match status" value="1"/>
</dbReference>